<gene>
    <name evidence="1" type="ORF">GUH15_29835</name>
</gene>
<organism evidence="1 2">
    <name type="scientific">Xanthomonas citri pv. citri</name>
    <dbReference type="NCBI Taxonomy" id="611301"/>
    <lineage>
        <taxon>Bacteria</taxon>
        <taxon>Pseudomonadati</taxon>
        <taxon>Pseudomonadota</taxon>
        <taxon>Gammaproteobacteria</taxon>
        <taxon>Lysobacterales</taxon>
        <taxon>Lysobacteraceae</taxon>
        <taxon>Xanthomonas</taxon>
    </lineage>
</organism>
<dbReference type="AlphaFoldDB" id="A0A8I0H8E9"/>
<feature type="non-terminal residue" evidence="1">
    <location>
        <position position="1"/>
    </location>
</feature>
<protein>
    <submittedName>
        <fullName evidence="1">Uncharacterized protein</fullName>
    </submittedName>
</protein>
<feature type="non-terminal residue" evidence="1">
    <location>
        <position position="87"/>
    </location>
</feature>
<sequence length="87" mass="9433">LLFPICAALLSTLAGLHLSTHLRQEAQRLARWGEVLPHLHLLMASCAYSLPEAFRLCADGNHPPDTLLRQLADALERAPLSSPGALT</sequence>
<reference evidence="1" key="1">
    <citation type="submission" date="2020-01" db="EMBL/GenBank/DDBJ databases">
        <authorList>
            <person name="Richard D."/>
        </authorList>
    </citation>
    <scope>NUCLEOTIDE SEQUENCE</scope>
    <source>
        <strain evidence="1">JP541</strain>
    </source>
</reference>
<dbReference type="Proteomes" id="UP000653002">
    <property type="component" value="Unassembled WGS sequence"/>
</dbReference>
<dbReference type="EMBL" id="JAABFR010002529">
    <property type="protein sequence ID" value="MBD4340173.1"/>
    <property type="molecule type" value="Genomic_DNA"/>
</dbReference>
<name>A0A8I0H8E9_XANCI</name>
<comment type="caution">
    <text evidence="1">The sequence shown here is derived from an EMBL/GenBank/DDBJ whole genome shotgun (WGS) entry which is preliminary data.</text>
</comment>
<evidence type="ECO:0000313" key="2">
    <source>
        <dbReference type="Proteomes" id="UP000653002"/>
    </source>
</evidence>
<accession>A0A8I0H8E9</accession>
<proteinExistence type="predicted"/>
<evidence type="ECO:0000313" key="1">
    <source>
        <dbReference type="EMBL" id="MBD4340173.1"/>
    </source>
</evidence>